<sequence>MEQKIFSQFQKMIETTMVVGDLFSGSIARAAESISSTLLAGGTIFSCGDKSGVLAAELLTNYLTSGFEIERPGFPALNINQLSAASPNMSQLSTLLSIHAQSTDLLVVTSAGDNAPQLITAVEAAIERGMTIVLLSGQNDDKLVGTIGYNDVQISTAEFSGQLAVLAQIEIIQCVSALIDDKILGGM</sequence>
<evidence type="ECO:0000313" key="3">
    <source>
        <dbReference type="Proteomes" id="UP000315889"/>
    </source>
</evidence>
<dbReference type="InterPro" id="IPR050099">
    <property type="entry name" value="SIS_GmhA/DiaA_subfam"/>
</dbReference>
<name>A0A520MIW0_9GAMM</name>
<comment type="caution">
    <text evidence="2">The sequence shown here is derived from an EMBL/GenBank/DDBJ whole genome shotgun (WGS) entry which is preliminary data.</text>
</comment>
<dbReference type="SUPFAM" id="SSF53697">
    <property type="entry name" value="SIS domain"/>
    <property type="match status" value="1"/>
</dbReference>
<gene>
    <name evidence="2" type="ORF">EVB03_02455</name>
</gene>
<dbReference type="GO" id="GO:1901135">
    <property type="term" value="P:carbohydrate derivative metabolic process"/>
    <property type="evidence" value="ECO:0007669"/>
    <property type="project" value="InterPro"/>
</dbReference>
<dbReference type="PROSITE" id="PS51464">
    <property type="entry name" value="SIS"/>
    <property type="match status" value="1"/>
</dbReference>
<organism evidence="2 3">
    <name type="scientific">SAR92 clade bacterium</name>
    <dbReference type="NCBI Taxonomy" id="2315479"/>
    <lineage>
        <taxon>Bacteria</taxon>
        <taxon>Pseudomonadati</taxon>
        <taxon>Pseudomonadota</taxon>
        <taxon>Gammaproteobacteria</taxon>
        <taxon>Cellvibrionales</taxon>
        <taxon>Porticoccaceae</taxon>
        <taxon>SAR92 clade</taxon>
    </lineage>
</organism>
<dbReference type="PANTHER" id="PTHR30390:SF6">
    <property type="entry name" value="DNAA INITIATOR-ASSOCIATING PROTEIN DIAA"/>
    <property type="match status" value="1"/>
</dbReference>
<dbReference type="EMBL" id="SHBP01000002">
    <property type="protein sequence ID" value="RZO21107.1"/>
    <property type="molecule type" value="Genomic_DNA"/>
</dbReference>
<dbReference type="PANTHER" id="PTHR30390">
    <property type="entry name" value="SEDOHEPTULOSE 7-PHOSPHATE ISOMERASE / DNAA INITIATOR-ASSOCIATING FACTOR FOR REPLICATION INITIATION"/>
    <property type="match status" value="1"/>
</dbReference>
<evidence type="ECO:0000313" key="2">
    <source>
        <dbReference type="EMBL" id="RZO21107.1"/>
    </source>
</evidence>
<dbReference type="Proteomes" id="UP000315889">
    <property type="component" value="Unassembled WGS sequence"/>
</dbReference>
<dbReference type="Pfam" id="PF13580">
    <property type="entry name" value="SIS_2"/>
    <property type="match status" value="1"/>
</dbReference>
<evidence type="ECO:0000259" key="1">
    <source>
        <dbReference type="PROSITE" id="PS51464"/>
    </source>
</evidence>
<protein>
    <submittedName>
        <fullName evidence="2">SIS domain-containing protein</fullName>
    </submittedName>
</protein>
<dbReference type="AlphaFoldDB" id="A0A520MIW0"/>
<dbReference type="Gene3D" id="3.40.50.10490">
    <property type="entry name" value="Glucose-6-phosphate isomerase like protein, domain 1"/>
    <property type="match status" value="1"/>
</dbReference>
<dbReference type="InterPro" id="IPR046348">
    <property type="entry name" value="SIS_dom_sf"/>
</dbReference>
<accession>A0A520MIW0</accession>
<dbReference type="GO" id="GO:0097367">
    <property type="term" value="F:carbohydrate derivative binding"/>
    <property type="evidence" value="ECO:0007669"/>
    <property type="project" value="InterPro"/>
</dbReference>
<proteinExistence type="predicted"/>
<reference evidence="2 3" key="1">
    <citation type="submission" date="2019-02" db="EMBL/GenBank/DDBJ databases">
        <title>Prokaryotic population dynamics and viral predation in marine succession experiment using metagenomics: the confinement effect.</title>
        <authorList>
            <person name="Haro-Moreno J.M."/>
            <person name="Rodriguez-Valera F."/>
            <person name="Lopez-Perez M."/>
        </authorList>
    </citation>
    <scope>NUCLEOTIDE SEQUENCE [LARGE SCALE GENOMIC DNA]</scope>
    <source>
        <strain evidence="2">MED-G170</strain>
    </source>
</reference>
<feature type="domain" description="SIS" evidence="1">
    <location>
        <begin position="34"/>
        <end position="182"/>
    </location>
</feature>
<dbReference type="InterPro" id="IPR001347">
    <property type="entry name" value="SIS_dom"/>
</dbReference>